<dbReference type="PROSITE" id="PS50848">
    <property type="entry name" value="START"/>
    <property type="match status" value="1"/>
</dbReference>
<dbReference type="SUPFAM" id="SSF55961">
    <property type="entry name" value="Bet v1-like"/>
    <property type="match status" value="1"/>
</dbReference>
<feature type="domain" description="START" evidence="7">
    <location>
        <begin position="129"/>
        <end position="208"/>
    </location>
</feature>
<dbReference type="EMBL" id="JH767157">
    <property type="protein sequence ID" value="EQC33811.1"/>
    <property type="molecule type" value="Genomic_DNA"/>
</dbReference>
<dbReference type="InterPro" id="IPR011011">
    <property type="entry name" value="Znf_FYVE_PHD"/>
</dbReference>
<dbReference type="InterPro" id="IPR023393">
    <property type="entry name" value="START-like_dom_sf"/>
</dbReference>
<dbReference type="AlphaFoldDB" id="T0QGD7"/>
<keyword evidence="3" id="KW-0862">Zinc</keyword>
<dbReference type="InterPro" id="IPR013083">
    <property type="entry name" value="Znf_RING/FYVE/PHD"/>
</dbReference>
<dbReference type="VEuPathDB" id="FungiDB:SDRG_08494"/>
<name>T0QGD7_SAPDV</name>
<organism evidence="8 9">
    <name type="scientific">Saprolegnia diclina (strain VS20)</name>
    <dbReference type="NCBI Taxonomy" id="1156394"/>
    <lineage>
        <taxon>Eukaryota</taxon>
        <taxon>Sar</taxon>
        <taxon>Stramenopiles</taxon>
        <taxon>Oomycota</taxon>
        <taxon>Saprolegniomycetes</taxon>
        <taxon>Saprolegniales</taxon>
        <taxon>Saprolegniaceae</taxon>
        <taxon>Saprolegnia</taxon>
    </lineage>
</organism>
<evidence type="ECO:0000313" key="9">
    <source>
        <dbReference type="Proteomes" id="UP000030762"/>
    </source>
</evidence>
<dbReference type="InterPro" id="IPR017455">
    <property type="entry name" value="Znf_FYVE-rel"/>
</dbReference>
<keyword evidence="9" id="KW-1185">Reference proteome</keyword>
<protein>
    <recommendedName>
        <fullName evidence="10">FYVE-type domain-containing protein</fullName>
    </recommendedName>
</protein>
<dbReference type="CDD" id="cd00065">
    <property type="entry name" value="FYVE_like_SF"/>
    <property type="match status" value="1"/>
</dbReference>
<dbReference type="PROSITE" id="PS50178">
    <property type="entry name" value="ZF_FYVE"/>
    <property type="match status" value="1"/>
</dbReference>
<feature type="domain" description="FYVE-type" evidence="6">
    <location>
        <begin position="248"/>
        <end position="307"/>
    </location>
</feature>
<dbReference type="Gene3D" id="3.30.530.20">
    <property type="match status" value="1"/>
</dbReference>
<sequence length="422" mass="47385">MRFRPDFYPSVSPSQHEHLRLLAKKSVADLLQVAAAYDGSGARTRFEMLPPLHGNPDVQSICGTVTLQASLEDIEAIMQCHVANTAESQAFAKTVETHVKASALLLQLSPSMTINWAMIESQSSVMRHRDFVYVQCREHKVIDGVDTWVSCTHSVKIDGCPPLDESLELVRGGLYASGYVFSAHPTEGIVRATYVLSVDFKGRTPHAWTSTTLKNWCHALSRMQSFFDARHVGRLSSYVRSDMEVKSVKDVAYCHVCGGDFFAWTKKDNCRICGEVVCPSCTEKKDVALPSGVRKLAMCTVCLHSKFEPEKLSPRLRQSRSWPDEQYNARPPRPQRWSTARVSADALDIGDFTVPRSRSLVVHPPIEPEPVVVVATKERATSHRRSHQRSMDRASFEEMQRVCQPRLSFEADGDVDLFDKVF</sequence>
<dbReference type="InParanoid" id="T0QGD7"/>
<dbReference type="Gene3D" id="3.30.40.10">
    <property type="entry name" value="Zinc/RING finger domain, C3HC4 (zinc finger)"/>
    <property type="match status" value="1"/>
</dbReference>
<dbReference type="GO" id="GO:0008270">
    <property type="term" value="F:zinc ion binding"/>
    <property type="evidence" value="ECO:0007669"/>
    <property type="project" value="UniProtKB-KW"/>
</dbReference>
<dbReference type="Proteomes" id="UP000030762">
    <property type="component" value="Unassembled WGS sequence"/>
</dbReference>
<gene>
    <name evidence="8" type="ORF">SDRG_08494</name>
</gene>
<evidence type="ECO:0000256" key="5">
    <source>
        <dbReference type="SAM" id="MobiDB-lite"/>
    </source>
</evidence>
<evidence type="ECO:0000259" key="6">
    <source>
        <dbReference type="PROSITE" id="PS50178"/>
    </source>
</evidence>
<evidence type="ECO:0000259" key="7">
    <source>
        <dbReference type="PROSITE" id="PS50848"/>
    </source>
</evidence>
<dbReference type="RefSeq" id="XP_008612606.1">
    <property type="nucleotide sequence ID" value="XM_008614384.1"/>
</dbReference>
<dbReference type="OMA" id="VAYCHKD"/>
<dbReference type="OrthoDB" id="66074at2759"/>
<dbReference type="SUPFAM" id="SSF57903">
    <property type="entry name" value="FYVE/PHD zinc finger"/>
    <property type="match status" value="1"/>
</dbReference>
<feature type="region of interest" description="Disordered" evidence="5">
    <location>
        <begin position="314"/>
        <end position="336"/>
    </location>
</feature>
<dbReference type="InterPro" id="IPR052727">
    <property type="entry name" value="Rab4/Rab5_effector"/>
</dbReference>
<keyword evidence="2 4" id="KW-0863">Zinc-finger</keyword>
<dbReference type="PANTHER" id="PTHR13510:SF44">
    <property type="entry name" value="RABENOSYN-5"/>
    <property type="match status" value="1"/>
</dbReference>
<evidence type="ECO:0000256" key="4">
    <source>
        <dbReference type="PROSITE-ProRule" id="PRU00091"/>
    </source>
</evidence>
<evidence type="ECO:0008006" key="10">
    <source>
        <dbReference type="Google" id="ProtNLM"/>
    </source>
</evidence>
<evidence type="ECO:0000256" key="2">
    <source>
        <dbReference type="ARBA" id="ARBA00022771"/>
    </source>
</evidence>
<keyword evidence="1" id="KW-0479">Metal-binding</keyword>
<dbReference type="GO" id="GO:0008289">
    <property type="term" value="F:lipid binding"/>
    <property type="evidence" value="ECO:0007669"/>
    <property type="project" value="InterPro"/>
</dbReference>
<dbReference type="Pfam" id="PF01852">
    <property type="entry name" value="START"/>
    <property type="match status" value="1"/>
</dbReference>
<dbReference type="InterPro" id="IPR000306">
    <property type="entry name" value="Znf_FYVE"/>
</dbReference>
<dbReference type="Pfam" id="PF01363">
    <property type="entry name" value="FYVE"/>
    <property type="match status" value="1"/>
</dbReference>
<dbReference type="GeneID" id="19949221"/>
<reference evidence="8 9" key="1">
    <citation type="submission" date="2012-04" db="EMBL/GenBank/DDBJ databases">
        <title>The Genome Sequence of Saprolegnia declina VS20.</title>
        <authorList>
            <consortium name="The Broad Institute Genome Sequencing Platform"/>
            <person name="Russ C."/>
            <person name="Nusbaum C."/>
            <person name="Tyler B."/>
            <person name="van West P."/>
            <person name="Dieguez-Uribeondo J."/>
            <person name="de Bruijn I."/>
            <person name="Tripathy S."/>
            <person name="Jiang R."/>
            <person name="Young S.K."/>
            <person name="Zeng Q."/>
            <person name="Gargeya S."/>
            <person name="Fitzgerald M."/>
            <person name="Haas B."/>
            <person name="Abouelleil A."/>
            <person name="Alvarado L."/>
            <person name="Arachchi H.M."/>
            <person name="Berlin A."/>
            <person name="Chapman S.B."/>
            <person name="Goldberg J."/>
            <person name="Griggs A."/>
            <person name="Gujja S."/>
            <person name="Hansen M."/>
            <person name="Howarth C."/>
            <person name="Imamovic A."/>
            <person name="Larimer J."/>
            <person name="McCowen C."/>
            <person name="Montmayeur A."/>
            <person name="Murphy C."/>
            <person name="Neiman D."/>
            <person name="Pearson M."/>
            <person name="Priest M."/>
            <person name="Roberts A."/>
            <person name="Saif S."/>
            <person name="Shea T."/>
            <person name="Sisk P."/>
            <person name="Sykes S."/>
            <person name="Wortman J."/>
            <person name="Nusbaum C."/>
            <person name="Birren B."/>
        </authorList>
    </citation>
    <scope>NUCLEOTIDE SEQUENCE [LARGE SCALE GENOMIC DNA]</scope>
    <source>
        <strain evidence="8 9">VS20</strain>
    </source>
</reference>
<dbReference type="InterPro" id="IPR002913">
    <property type="entry name" value="START_lipid-bd_dom"/>
</dbReference>
<evidence type="ECO:0000256" key="1">
    <source>
        <dbReference type="ARBA" id="ARBA00022723"/>
    </source>
</evidence>
<accession>T0QGD7</accession>
<evidence type="ECO:0000256" key="3">
    <source>
        <dbReference type="ARBA" id="ARBA00022833"/>
    </source>
</evidence>
<evidence type="ECO:0000313" key="8">
    <source>
        <dbReference type="EMBL" id="EQC33811.1"/>
    </source>
</evidence>
<dbReference type="SMART" id="SM00064">
    <property type="entry name" value="FYVE"/>
    <property type="match status" value="1"/>
</dbReference>
<proteinExistence type="predicted"/>
<dbReference type="PANTHER" id="PTHR13510">
    <property type="entry name" value="FYVE-FINGER-CONTAINING RAB5 EFFECTOR PROTEIN RABENOSYN-5-RELATED"/>
    <property type="match status" value="1"/>
</dbReference>